<reference evidence="1" key="1">
    <citation type="submission" date="2022-10" db="EMBL/GenBank/DDBJ databases">
        <title>Tapping the CABI collections for fungal endophytes: first genome assemblies for Collariella, Neodidymelliopsis, Ascochyta clinopodiicola, Didymella pomorum, Didymosphaeria variabile, Neocosmospora piperis and Neocucurbitaria cava.</title>
        <authorList>
            <person name="Hill R."/>
        </authorList>
    </citation>
    <scope>NUCLEOTIDE SEQUENCE</scope>
    <source>
        <strain evidence="1">IMI 360193</strain>
    </source>
</reference>
<dbReference type="AlphaFoldDB" id="A0A9W8WYZ9"/>
<evidence type="ECO:0000313" key="1">
    <source>
        <dbReference type="EMBL" id="KAJ4336419.1"/>
    </source>
</evidence>
<dbReference type="EMBL" id="JAPEUV010000049">
    <property type="protein sequence ID" value="KAJ4336419.1"/>
    <property type="molecule type" value="Genomic_DNA"/>
</dbReference>
<sequence length="184" mass="20952">MDRSHAFDSYSETVRYNVLFASIVSASPNASGYCTDKAQKFATAFLHAFMEATIQKDTITDRNSFLDLWLKSSYILIQWRSSYLKRIVVLVRALSAKVPVLPFPAERLLETIAQQPAAEVMKHGSAWALQWSKCQMEEVKHKPPRPPYDEDIWTSPYAALDLLSGRDSQVDKLDQLLEGMSFMQ</sequence>
<comment type="caution">
    <text evidence="1">The sequence shown here is derived from an EMBL/GenBank/DDBJ whole genome shotgun (WGS) entry which is preliminary data.</text>
</comment>
<keyword evidence="2" id="KW-1185">Reference proteome</keyword>
<evidence type="ECO:0000313" key="2">
    <source>
        <dbReference type="Proteomes" id="UP001140562"/>
    </source>
</evidence>
<dbReference type="Proteomes" id="UP001140562">
    <property type="component" value="Unassembled WGS sequence"/>
</dbReference>
<proteinExistence type="predicted"/>
<organism evidence="1 2">
    <name type="scientific">Didymella glomerata</name>
    <dbReference type="NCBI Taxonomy" id="749621"/>
    <lineage>
        <taxon>Eukaryota</taxon>
        <taxon>Fungi</taxon>
        <taxon>Dikarya</taxon>
        <taxon>Ascomycota</taxon>
        <taxon>Pezizomycotina</taxon>
        <taxon>Dothideomycetes</taxon>
        <taxon>Pleosporomycetidae</taxon>
        <taxon>Pleosporales</taxon>
        <taxon>Pleosporineae</taxon>
        <taxon>Didymellaceae</taxon>
        <taxon>Didymella</taxon>
    </lineage>
</organism>
<accession>A0A9W8WYZ9</accession>
<gene>
    <name evidence="1" type="ORF">N0V87_005435</name>
</gene>
<dbReference type="OrthoDB" id="3801165at2759"/>
<name>A0A9W8WYZ9_9PLEO</name>
<protein>
    <submittedName>
        <fullName evidence="1">Uncharacterized protein</fullName>
    </submittedName>
</protein>